<dbReference type="AlphaFoldDB" id="A0A1V1H718"/>
<evidence type="ECO:0000313" key="1">
    <source>
        <dbReference type="EMBL" id="BAX24857.1"/>
    </source>
</evidence>
<name>A0A1V1H718_9ORYZ</name>
<organism evidence="1">
    <name type="scientific">Oryza meridionalis</name>
    <dbReference type="NCBI Taxonomy" id="40149"/>
    <lineage>
        <taxon>Eukaryota</taxon>
        <taxon>Viridiplantae</taxon>
        <taxon>Streptophyta</taxon>
        <taxon>Embryophyta</taxon>
        <taxon>Tracheophyta</taxon>
        <taxon>Spermatophyta</taxon>
        <taxon>Magnoliopsida</taxon>
        <taxon>Liliopsida</taxon>
        <taxon>Poales</taxon>
        <taxon>Poaceae</taxon>
        <taxon>BOP clade</taxon>
        <taxon>Oryzoideae</taxon>
        <taxon>Oryzeae</taxon>
        <taxon>Oryzinae</taxon>
        <taxon>Oryza</taxon>
    </lineage>
</organism>
<accession>A0A1V1H718</accession>
<dbReference type="EMBL" id="AP011462">
    <property type="protein sequence ID" value="BAX24857.1"/>
    <property type="molecule type" value="Genomic_DNA"/>
</dbReference>
<proteinExistence type="predicted"/>
<sequence length="56" mass="6328">MEGRPWRRRQAWWTGRKVADGGGPRGGGAQVPLNKLSIESKNAKFRDPSQEISPFY</sequence>
<protein>
    <submittedName>
        <fullName evidence="1">Uncharacterized protein</fullName>
    </submittedName>
</protein>
<reference evidence="1" key="1">
    <citation type="submission" date="2009-05" db="EMBL/GenBank/DDBJ databases">
        <title>Oryza sativa Japonica Group genomic DNA, chromosome 6, BAC clone:KMK0024M20, cultivar:Khau Mac Kho.</title>
        <authorList>
            <person name="Matsumoto T."/>
            <person name="Wu J."/>
            <person name="Kanamori H."/>
        </authorList>
    </citation>
    <scope>NUCLEOTIDE SEQUENCE</scope>
    <source>
        <strain evidence="1">W1625</strain>
    </source>
</reference>
<gene>
    <name evidence="1" type="primary">OMERIa0093D06.16</name>
</gene>